<gene>
    <name evidence="1" type="ORF">EOD43_05995</name>
</gene>
<proteinExistence type="predicted"/>
<dbReference type="EMBL" id="SACN01000001">
    <property type="protein sequence ID" value="RVT93426.1"/>
    <property type="molecule type" value="Genomic_DNA"/>
</dbReference>
<accession>A0A437M799</accession>
<keyword evidence="2" id="KW-1185">Reference proteome</keyword>
<evidence type="ECO:0000313" key="2">
    <source>
        <dbReference type="Proteomes" id="UP000282971"/>
    </source>
</evidence>
<dbReference type="RefSeq" id="WP_127742022.1">
    <property type="nucleotide sequence ID" value="NZ_SACN01000001.1"/>
</dbReference>
<dbReference type="Proteomes" id="UP000282971">
    <property type="component" value="Unassembled WGS sequence"/>
</dbReference>
<dbReference type="AlphaFoldDB" id="A0A437M799"/>
<sequence length="252" mass="27678">MTDTTNAPLTADVDGDFAIDDYAIDPADQHIANEIQNFDPVYDTPGTVTVKGLVKLPSKVGVSALPPQYADPIRQKLADTTEPKRAALEEELVNKALYDIALTNRVKNGPGPLSMGATIYAQEFFQVAKEEMDLQQEFLSLSQQLAEVDHVRHVTDEQTGQKSEVIVNKVAGAARARMEARVAEINLHLKSHEAGAERRLAKALKESVEARKALDAAVAEEAEVEQMATAMVRDERIKERATKRAGIRRHAL</sequence>
<reference evidence="1 2" key="1">
    <citation type="submission" date="2019-01" db="EMBL/GenBank/DDBJ databases">
        <authorList>
            <person name="Chen W.-M."/>
        </authorList>
    </citation>
    <scope>NUCLEOTIDE SEQUENCE [LARGE SCALE GENOMIC DNA]</scope>
    <source>
        <strain evidence="1 2">CCP-7</strain>
    </source>
</reference>
<evidence type="ECO:0000313" key="1">
    <source>
        <dbReference type="EMBL" id="RVT93426.1"/>
    </source>
</evidence>
<name>A0A437M799_9SPHN</name>
<protein>
    <submittedName>
        <fullName evidence="1">Uncharacterized protein</fullName>
    </submittedName>
</protein>
<organism evidence="1 2">
    <name type="scientific">Sphingomonas crocodyli</name>
    <dbReference type="NCBI Taxonomy" id="1979270"/>
    <lineage>
        <taxon>Bacteria</taxon>
        <taxon>Pseudomonadati</taxon>
        <taxon>Pseudomonadota</taxon>
        <taxon>Alphaproteobacteria</taxon>
        <taxon>Sphingomonadales</taxon>
        <taxon>Sphingomonadaceae</taxon>
        <taxon>Sphingomonas</taxon>
    </lineage>
</organism>
<comment type="caution">
    <text evidence="1">The sequence shown here is derived from an EMBL/GenBank/DDBJ whole genome shotgun (WGS) entry which is preliminary data.</text>
</comment>